<dbReference type="CDD" id="cd00041">
    <property type="entry name" value="CUB"/>
    <property type="match status" value="1"/>
</dbReference>
<dbReference type="Gene3D" id="2.60.120.290">
    <property type="entry name" value="Spermadhesin, CUB domain"/>
    <property type="match status" value="1"/>
</dbReference>
<organism evidence="4 5">
    <name type="scientific">Nematostella vectensis</name>
    <name type="common">Starlet sea anemone</name>
    <dbReference type="NCBI Taxonomy" id="45351"/>
    <lineage>
        <taxon>Eukaryota</taxon>
        <taxon>Metazoa</taxon>
        <taxon>Cnidaria</taxon>
        <taxon>Anthozoa</taxon>
        <taxon>Hexacorallia</taxon>
        <taxon>Actiniaria</taxon>
        <taxon>Edwardsiidae</taxon>
        <taxon>Nematostella</taxon>
    </lineage>
</organism>
<feature type="non-terminal residue" evidence="4">
    <location>
        <position position="113"/>
    </location>
</feature>
<dbReference type="PANTHER" id="PTHR46908">
    <property type="entry name" value="CUBILIN-LIKE PROTEIN"/>
    <property type="match status" value="1"/>
</dbReference>
<evidence type="ECO:0000259" key="3">
    <source>
        <dbReference type="PROSITE" id="PS01180"/>
    </source>
</evidence>
<dbReference type="eggNOG" id="KOG3714">
    <property type="taxonomic scope" value="Eukaryota"/>
</dbReference>
<dbReference type="Pfam" id="PF00431">
    <property type="entry name" value="CUB"/>
    <property type="match status" value="1"/>
</dbReference>
<dbReference type="HOGENOM" id="CLU_103588_4_1_1"/>
<dbReference type="SMART" id="SM00042">
    <property type="entry name" value="CUB"/>
    <property type="match status" value="1"/>
</dbReference>
<dbReference type="SUPFAM" id="SSF49854">
    <property type="entry name" value="Spermadhesin, CUB domain"/>
    <property type="match status" value="1"/>
</dbReference>
<evidence type="ECO:0000256" key="2">
    <source>
        <dbReference type="PROSITE-ProRule" id="PRU00059"/>
    </source>
</evidence>
<dbReference type="PROSITE" id="PS01180">
    <property type="entry name" value="CUB"/>
    <property type="match status" value="1"/>
</dbReference>
<sequence length="113" mass="12782">MYDKAKHGVIFSPLWPLPYPDDVDCIWTVSVRDDQNIKLSMYDFDVQGHVPCTSFVEIRTGYTNYEGAKPIHTQEQCGQEKPFSVVTEKSKLYVAFKSTNSSGHRGFVAGFVV</sequence>
<dbReference type="InParanoid" id="A7S3L7"/>
<dbReference type="AlphaFoldDB" id="A7S3L7"/>
<gene>
    <name evidence="4" type="ORF">NEMVEDRAFT_v1g103062</name>
</gene>
<proteinExistence type="predicted"/>
<dbReference type="InterPro" id="IPR000859">
    <property type="entry name" value="CUB_dom"/>
</dbReference>
<evidence type="ECO:0000313" key="5">
    <source>
        <dbReference type="Proteomes" id="UP000001593"/>
    </source>
</evidence>
<name>A7S3L7_NEMVE</name>
<dbReference type="PhylomeDB" id="A7S3L7"/>
<reference evidence="4 5" key="1">
    <citation type="journal article" date="2007" name="Science">
        <title>Sea anemone genome reveals ancestral eumetazoan gene repertoire and genomic organization.</title>
        <authorList>
            <person name="Putnam N.H."/>
            <person name="Srivastava M."/>
            <person name="Hellsten U."/>
            <person name="Dirks B."/>
            <person name="Chapman J."/>
            <person name="Salamov A."/>
            <person name="Terry A."/>
            <person name="Shapiro H."/>
            <person name="Lindquist E."/>
            <person name="Kapitonov V.V."/>
            <person name="Jurka J."/>
            <person name="Genikhovich G."/>
            <person name="Grigoriev I.V."/>
            <person name="Lucas S.M."/>
            <person name="Steele R.E."/>
            <person name="Finnerty J.R."/>
            <person name="Technau U."/>
            <person name="Martindale M.Q."/>
            <person name="Rokhsar D.S."/>
        </authorList>
    </citation>
    <scope>NUCLEOTIDE SEQUENCE [LARGE SCALE GENOMIC DNA]</scope>
    <source>
        <strain evidence="5">CH2 X CH6</strain>
    </source>
</reference>
<dbReference type="KEGG" id="nve:5513571"/>
<dbReference type="InterPro" id="IPR035914">
    <property type="entry name" value="Sperma_CUB_dom_sf"/>
</dbReference>
<dbReference type="Proteomes" id="UP000001593">
    <property type="component" value="Unassembled WGS sequence"/>
</dbReference>
<dbReference type="InterPro" id="IPR052129">
    <property type="entry name" value="Spermadhesin-Link_domain"/>
</dbReference>
<dbReference type="EMBL" id="DS469573">
    <property type="protein sequence ID" value="EDO41795.1"/>
    <property type="molecule type" value="Genomic_DNA"/>
</dbReference>
<keyword evidence="1" id="KW-1015">Disulfide bond</keyword>
<keyword evidence="5" id="KW-1185">Reference proteome</keyword>
<feature type="domain" description="CUB" evidence="3">
    <location>
        <begin position="1"/>
        <end position="113"/>
    </location>
</feature>
<dbReference type="PANTHER" id="PTHR46908:SF8">
    <property type="entry name" value="C-TYPE LECTIN DOMAIN-CONTAINING PROTEIN"/>
    <property type="match status" value="1"/>
</dbReference>
<evidence type="ECO:0000256" key="1">
    <source>
        <dbReference type="ARBA" id="ARBA00023157"/>
    </source>
</evidence>
<comment type="caution">
    <text evidence="2">Lacks conserved residue(s) required for the propagation of feature annotation.</text>
</comment>
<evidence type="ECO:0000313" key="4">
    <source>
        <dbReference type="EMBL" id="EDO41795.1"/>
    </source>
</evidence>
<protein>
    <recommendedName>
        <fullName evidence="3">CUB domain-containing protein</fullName>
    </recommendedName>
</protein>
<accession>A7S3L7</accession>